<gene>
    <name evidence="1" type="ORF">H9863_08975</name>
</gene>
<comment type="caution">
    <text evidence="1">The sequence shown here is derived from an EMBL/GenBank/DDBJ whole genome shotgun (WGS) entry which is preliminary data.</text>
</comment>
<dbReference type="Proteomes" id="UP000824202">
    <property type="component" value="Unassembled WGS sequence"/>
</dbReference>
<reference evidence="1" key="2">
    <citation type="submission" date="2021-04" db="EMBL/GenBank/DDBJ databases">
        <authorList>
            <person name="Gilroy R."/>
        </authorList>
    </citation>
    <scope>NUCLEOTIDE SEQUENCE</scope>
    <source>
        <strain evidence="1">23274</strain>
    </source>
</reference>
<dbReference type="EMBL" id="DXFT01000175">
    <property type="protein sequence ID" value="HIX04226.1"/>
    <property type="molecule type" value="Genomic_DNA"/>
</dbReference>
<evidence type="ECO:0000313" key="2">
    <source>
        <dbReference type="Proteomes" id="UP000824202"/>
    </source>
</evidence>
<organism evidence="1 2">
    <name type="scientific">Candidatus Odoribacter faecigallinarum</name>
    <dbReference type="NCBI Taxonomy" id="2838706"/>
    <lineage>
        <taxon>Bacteria</taxon>
        <taxon>Pseudomonadati</taxon>
        <taxon>Bacteroidota</taxon>
        <taxon>Bacteroidia</taxon>
        <taxon>Bacteroidales</taxon>
        <taxon>Odoribacteraceae</taxon>
        <taxon>Odoribacter</taxon>
    </lineage>
</organism>
<evidence type="ECO:0000313" key="1">
    <source>
        <dbReference type="EMBL" id="HIX04226.1"/>
    </source>
</evidence>
<feature type="non-terminal residue" evidence="1">
    <location>
        <position position="1"/>
    </location>
</feature>
<name>A0A9D2ACB1_9BACT</name>
<sequence length="557" mass="64244">ARFLIENMPGHWGIDSASISGYIARVDSLPGLPHALRRLLLDVPARYPDSFPQAKRVEDIRIVKAQDLIGQVDWAFRMKDSCPWLEHIGFDMFCEGILPYRIAHEPLDFSHGQPDSILQAVYDYARQHYDDCQQSSYTMTMFIQRTREFQTNYAIKDKKLRAMLTLPRQEDKLATIRLRDLGIPVTMDYNPAEAVPTSNRRWSTPFDPRLFTKSYYEITQMGSGKFYRQTYAHNPIPAPTDREEHVPAFFRDPFQKDVTSIYLHTADVEIPVSLPAEREYAYLAMYNKEEWVPVAFAKAENGKCRFRDLGVDALYLPVHYPEGRMEALGAPFVLYCNGKTQAKGGTGERKKLCIERTEPYQGKFEYQGEEFPGSCFECDDNRNFQSADTVYIEKEMLNYRLASTALASTPTARFWRFTPNSNYVVMAELHFINEKGQILQGKYIPEDAKHSTDLTDEDSQTFRIIEDALSIDFGKPVSVCGIEYMIFSGQGNVRNGHEYELFYFQEGAWHSAGKEKARNYRVVFDNVPAGSLYQVVDRTEETRGALFTQENGRIRYW</sequence>
<dbReference type="AlphaFoldDB" id="A0A9D2ACB1"/>
<reference evidence="1" key="1">
    <citation type="journal article" date="2021" name="PeerJ">
        <title>Extensive microbial diversity within the chicken gut microbiome revealed by metagenomics and culture.</title>
        <authorList>
            <person name="Gilroy R."/>
            <person name="Ravi A."/>
            <person name="Getino M."/>
            <person name="Pursley I."/>
            <person name="Horton D.L."/>
            <person name="Alikhan N.F."/>
            <person name="Baker D."/>
            <person name="Gharbi K."/>
            <person name="Hall N."/>
            <person name="Watson M."/>
            <person name="Adriaenssens E.M."/>
            <person name="Foster-Nyarko E."/>
            <person name="Jarju S."/>
            <person name="Secka A."/>
            <person name="Antonio M."/>
            <person name="Oren A."/>
            <person name="Chaudhuri R.R."/>
            <person name="La Ragione R."/>
            <person name="Hildebrand F."/>
            <person name="Pallen M.J."/>
        </authorList>
    </citation>
    <scope>NUCLEOTIDE SEQUENCE</scope>
    <source>
        <strain evidence="1">23274</strain>
    </source>
</reference>
<protein>
    <submittedName>
        <fullName evidence="1">Uncharacterized protein</fullName>
    </submittedName>
</protein>
<accession>A0A9D2ACB1</accession>
<proteinExistence type="predicted"/>